<feature type="domain" description="YjiS-like" evidence="1">
    <location>
        <begin position="31"/>
        <end position="62"/>
    </location>
</feature>
<comment type="caution">
    <text evidence="2">The sequence shown here is derived from an EMBL/GenBank/DDBJ whole genome shotgun (WGS) entry which is preliminary data.</text>
</comment>
<organism evidence="2 3">
    <name type="scientific">Thalassospira profundimaris</name>
    <dbReference type="NCBI Taxonomy" id="502049"/>
    <lineage>
        <taxon>Bacteria</taxon>
        <taxon>Pseudomonadati</taxon>
        <taxon>Pseudomonadota</taxon>
        <taxon>Alphaproteobacteria</taxon>
        <taxon>Rhodospirillales</taxon>
        <taxon>Thalassospiraceae</taxon>
        <taxon>Thalassospira</taxon>
    </lineage>
</organism>
<reference evidence="2 3" key="1">
    <citation type="submission" date="2014-07" db="EMBL/GenBank/DDBJ databases">
        <title>Draft genome sequence of Thalassospira profundimaris S25-3-2.</title>
        <authorList>
            <person name="Lai Q."/>
            <person name="Shao Z."/>
        </authorList>
    </citation>
    <scope>NUCLEOTIDE SEQUENCE [LARGE SCALE GENOMIC DNA]</scope>
    <source>
        <strain evidence="2 3">S25-3-2</strain>
    </source>
</reference>
<evidence type="ECO:0000313" key="2">
    <source>
        <dbReference type="EMBL" id="RCK54204.1"/>
    </source>
</evidence>
<evidence type="ECO:0000313" key="3">
    <source>
        <dbReference type="Proteomes" id="UP000252517"/>
    </source>
</evidence>
<name>A0A367XKL9_9PROT</name>
<accession>A0A367XKL9</accession>
<evidence type="ECO:0000259" key="1">
    <source>
        <dbReference type="Pfam" id="PF06568"/>
    </source>
</evidence>
<dbReference type="OrthoDB" id="7376415at2"/>
<proteinExistence type="predicted"/>
<dbReference type="Proteomes" id="UP000252517">
    <property type="component" value="Unassembled WGS sequence"/>
</dbReference>
<gene>
    <name evidence="2" type="ORF">TH25_02500</name>
</gene>
<dbReference type="InterPro" id="IPR009506">
    <property type="entry name" value="YjiS-like"/>
</dbReference>
<dbReference type="RefSeq" id="WP_114086788.1">
    <property type="nucleotide sequence ID" value="NZ_JPWH01000001.1"/>
</dbReference>
<sequence>MVAITKNTAAFTAPRERAENTTAARLFSLPRQWAARLTLRNRLAHMDAHLLRDIGFEPGDARFEASKPFWRA</sequence>
<dbReference type="AlphaFoldDB" id="A0A367XKL9"/>
<dbReference type="EMBL" id="JPWH01000001">
    <property type="protein sequence ID" value="RCK54204.1"/>
    <property type="molecule type" value="Genomic_DNA"/>
</dbReference>
<dbReference type="Pfam" id="PF06568">
    <property type="entry name" value="YjiS-like"/>
    <property type="match status" value="1"/>
</dbReference>
<protein>
    <recommendedName>
        <fullName evidence="1">YjiS-like domain-containing protein</fullName>
    </recommendedName>
</protein>